<keyword evidence="3" id="KW-1185">Reference proteome</keyword>
<dbReference type="EMBL" id="FXYH01000013">
    <property type="protein sequence ID" value="SMX46308.1"/>
    <property type="molecule type" value="Genomic_DNA"/>
</dbReference>
<dbReference type="AlphaFoldDB" id="A0A238KUE1"/>
<dbReference type="PANTHER" id="PTHR33840:SF1">
    <property type="entry name" value="TLE1 PHOSPHOLIPASE DOMAIN-CONTAINING PROTEIN"/>
    <property type="match status" value="1"/>
</dbReference>
<name>A0A238KUE1_9RHOB</name>
<proteinExistence type="predicted"/>
<evidence type="ECO:0000313" key="3">
    <source>
        <dbReference type="Proteomes" id="UP000220836"/>
    </source>
</evidence>
<gene>
    <name evidence="2" type="ORF">PEV8663_03220</name>
</gene>
<dbReference type="PANTHER" id="PTHR33840">
    <property type="match status" value="1"/>
</dbReference>
<reference evidence="2 3" key="1">
    <citation type="submission" date="2017-05" db="EMBL/GenBank/DDBJ databases">
        <authorList>
            <person name="Song R."/>
            <person name="Chenine A.L."/>
            <person name="Ruprecht R.M."/>
        </authorList>
    </citation>
    <scope>NUCLEOTIDE SEQUENCE [LARGE SCALE GENOMIC DNA]</scope>
    <source>
        <strain evidence="2 3">CECT 8663</strain>
    </source>
</reference>
<dbReference type="InterPro" id="IPR018712">
    <property type="entry name" value="Tle1-like_cat"/>
</dbReference>
<evidence type="ECO:0000259" key="1">
    <source>
        <dbReference type="Pfam" id="PF09994"/>
    </source>
</evidence>
<evidence type="ECO:0000313" key="2">
    <source>
        <dbReference type="EMBL" id="SMX46308.1"/>
    </source>
</evidence>
<dbReference type="RefSeq" id="WP_097805704.1">
    <property type="nucleotide sequence ID" value="NZ_FXYH01000013.1"/>
</dbReference>
<dbReference type="Pfam" id="PF09994">
    <property type="entry name" value="T6SS_Tle1-like_cat"/>
    <property type="match status" value="1"/>
</dbReference>
<dbReference type="InterPro" id="IPR029058">
    <property type="entry name" value="AB_hydrolase_fold"/>
</dbReference>
<dbReference type="Proteomes" id="UP000220836">
    <property type="component" value="Unassembled WGS sequence"/>
</dbReference>
<sequence>MQDTSHNSSGLTDRFFGWIRKRFASDHSALTPRRGPRDHVIILDGTASTLKRGEETNAGLTFRLLQAHGQASLYYEAGIQWRDWKSTHEVVLGRGINRQICRAYGYLASRYRPGDRIFLVGFSRGAYAVRSLAGVIDQVGLLQAQHATERNIRQIYRLYRYAPSGTSAQAFSRQFCHDQAPIEMIGVWDTVKALGLRLPLLWRFRLQSHTFHNHELGDSIRRGFHALAHDETRMAFAPVLWSCRPEWSGKVEQVWFRGAHGDIGGMIGPTPKARALSNIPLKWMLEKLNQSGVDLPEGWRDEIHCDQDAPSVGTWQGFGKLFLFRRKRVVGQESSESLHESLNQRLQRVPKDRFGGASVFFTKG</sequence>
<dbReference type="SUPFAM" id="SSF53474">
    <property type="entry name" value="alpha/beta-Hydrolases"/>
    <property type="match status" value="1"/>
</dbReference>
<feature type="domain" description="T6SS Phospholipase effector Tle1-like catalytic" evidence="1">
    <location>
        <begin position="38"/>
        <end position="286"/>
    </location>
</feature>
<dbReference type="OrthoDB" id="4378831at2"/>
<protein>
    <recommendedName>
        <fullName evidence="1">T6SS Phospholipase effector Tle1-like catalytic domain-containing protein</fullName>
    </recommendedName>
</protein>
<accession>A0A238KUE1</accession>
<organism evidence="2 3">
    <name type="scientific">Pelagimonas varians</name>
    <dbReference type="NCBI Taxonomy" id="696760"/>
    <lineage>
        <taxon>Bacteria</taxon>
        <taxon>Pseudomonadati</taxon>
        <taxon>Pseudomonadota</taxon>
        <taxon>Alphaproteobacteria</taxon>
        <taxon>Rhodobacterales</taxon>
        <taxon>Roseobacteraceae</taxon>
        <taxon>Pelagimonas</taxon>
    </lineage>
</organism>